<dbReference type="EMBL" id="ABED02000029">
    <property type="protein sequence ID" value="EDP19871.1"/>
    <property type="molecule type" value="Genomic_DNA"/>
</dbReference>
<evidence type="ECO:0000313" key="2">
    <source>
        <dbReference type="Proteomes" id="UP000005945"/>
    </source>
</evidence>
<dbReference type="HOGENOM" id="CLU_3343894_0_0_9"/>
<dbReference type="Proteomes" id="UP000005945">
    <property type="component" value="Unassembled WGS sequence"/>
</dbReference>
<reference evidence="1 2" key="1">
    <citation type="submission" date="2007-09" db="EMBL/GenBank/DDBJ databases">
        <title>Draft genome sequence of Faecalibacterium prausnitzii M21/2.</title>
        <authorList>
            <person name="Sudarsanam P."/>
            <person name="Ley R."/>
            <person name="Guruge J."/>
            <person name="Turnbaugh P.J."/>
            <person name="Mahowald M."/>
            <person name="Liep D."/>
            <person name="Gordon J."/>
        </authorList>
    </citation>
    <scope>NUCLEOTIDE SEQUENCE [LARGE SCALE GENOMIC DNA]</scope>
    <source>
        <strain evidence="1 2">M21/2</strain>
    </source>
</reference>
<accession>A8SF45</accession>
<protein>
    <submittedName>
        <fullName evidence="1">Uncharacterized protein</fullName>
    </submittedName>
</protein>
<dbReference type="AlphaFoldDB" id="A8SF45"/>
<comment type="caution">
    <text evidence="1">The sequence shown here is derived from an EMBL/GenBank/DDBJ whole genome shotgun (WGS) entry which is preliminary data.</text>
</comment>
<organism evidence="1 2">
    <name type="scientific">Faecalibacterium prausnitzii M21/2</name>
    <dbReference type="NCBI Taxonomy" id="411485"/>
    <lineage>
        <taxon>Bacteria</taxon>
        <taxon>Bacillati</taxon>
        <taxon>Bacillota</taxon>
        <taxon>Clostridia</taxon>
        <taxon>Eubacteriales</taxon>
        <taxon>Oscillospiraceae</taxon>
        <taxon>Faecalibacterium</taxon>
    </lineage>
</organism>
<evidence type="ECO:0000313" key="1">
    <source>
        <dbReference type="EMBL" id="EDP19871.1"/>
    </source>
</evidence>
<sequence length="37" mass="4255">MLFREVRVGVKAKGYTTVGGRVSRRYYQEKIYGAGEE</sequence>
<name>A8SF45_9FIRM</name>
<gene>
    <name evidence="1" type="ORF">FAEPRAM212_02654</name>
</gene>
<proteinExistence type="predicted"/>
<reference evidence="1 2" key="2">
    <citation type="submission" date="2007-09" db="EMBL/GenBank/DDBJ databases">
        <authorList>
            <person name="Fulton L."/>
            <person name="Clifton S."/>
            <person name="Fulton B."/>
            <person name="Xu J."/>
            <person name="Minx P."/>
            <person name="Pepin K.H."/>
            <person name="Johnson M."/>
            <person name="Thiruvilangam P."/>
            <person name="Bhonagiri V."/>
            <person name="Nash W.E."/>
            <person name="Mardis E.R."/>
            <person name="Wilson R.K."/>
        </authorList>
    </citation>
    <scope>NUCLEOTIDE SEQUENCE [LARGE SCALE GENOMIC DNA]</scope>
    <source>
        <strain evidence="1 2">M21/2</strain>
    </source>
</reference>